<dbReference type="InterPro" id="IPR015500">
    <property type="entry name" value="Peptidase_S8_subtilisin-rel"/>
</dbReference>
<feature type="active site" description="Charge relay system" evidence="5">
    <location>
        <position position="485"/>
    </location>
</feature>
<evidence type="ECO:0000256" key="4">
    <source>
        <dbReference type="ARBA" id="ARBA00022825"/>
    </source>
</evidence>
<evidence type="ECO:0000256" key="1">
    <source>
        <dbReference type="ARBA" id="ARBA00011073"/>
    </source>
</evidence>
<dbReference type="InterPro" id="IPR036852">
    <property type="entry name" value="Peptidase_S8/S53_dom_sf"/>
</dbReference>
<dbReference type="Proteomes" id="UP000070319">
    <property type="component" value="Unassembled WGS sequence"/>
</dbReference>
<dbReference type="AlphaFoldDB" id="A0A139KT80"/>
<comment type="similarity">
    <text evidence="1 5">Belongs to the peptidase S8 family.</text>
</comment>
<protein>
    <submittedName>
        <fullName evidence="8">Peptidase, S8/S53 family</fullName>
    </submittedName>
</protein>
<dbReference type="PRINTS" id="PR00723">
    <property type="entry name" value="SUBTILISIN"/>
</dbReference>
<dbReference type="InterPro" id="IPR050131">
    <property type="entry name" value="Peptidase_S8_subtilisin-like"/>
</dbReference>
<dbReference type="Pfam" id="PF02368">
    <property type="entry name" value="Big_2"/>
    <property type="match status" value="1"/>
</dbReference>
<dbReference type="InterPro" id="IPR000209">
    <property type="entry name" value="Peptidase_S8/S53_dom"/>
</dbReference>
<keyword evidence="3 5" id="KW-0378">Hydrolase</keyword>
<comment type="caution">
    <text evidence="8">The sequence shown here is derived from an EMBL/GenBank/DDBJ whole genome shotgun (WGS) entry which is preliminary data.</text>
</comment>
<sequence>MIQLRLFLCIICEVLLLVACQKDNMQEEFPVPDELTIEPASVVLAVGESCQLIAKLNGIPLDGSKVRWESNSNLVNVDEDGKVTAVFQNEFISGLQVEAVVQGFHAICPITVYQEYNYKFRLILKDKGSADYSLNQPEKFLSTKAIERRRKRNIAIDDSDLPISKDYLKQIEQVGGKIVCQSKWLKTVCVQCEDEKQIDKYKELPFVEDIVKVWRGETEKQKRIISSVSSSAGGNMSGYSSEDYGEAWRNIILHNGQILHERGFKGEGIDIAVIDAGFMDLLNNPTLNTMHIQGAKSFVYEDLNPYNSDEHGLWVTACMATDKPGYYIGTAPEANYWLLRSEDLSGEYPVEEDYWVAAIEYADSVGADVVNTSLYYTGNRWPFPSHEYEEMDGKTALPTRAANVAANKGIFIACCAGNDGSWVGTPADSPNVLAVGSVTTTGGIGDFTAYGMTVDGRMKPDVVALGTSACTIDIEGRIDFRSGTSYASPILCGLAACLWQAYPWLTNQELLEILKKSANRYDAPELPYGCGIVDIQKAIDLIETMQEE</sequence>
<evidence type="ECO:0000259" key="7">
    <source>
        <dbReference type="Pfam" id="PF02368"/>
    </source>
</evidence>
<dbReference type="Pfam" id="PF00082">
    <property type="entry name" value="Peptidase_S8"/>
    <property type="match status" value="1"/>
</dbReference>
<keyword evidence="4 5" id="KW-0720">Serine protease</keyword>
<dbReference type="PROSITE" id="PS51892">
    <property type="entry name" value="SUBTILASE"/>
    <property type="match status" value="1"/>
</dbReference>
<dbReference type="CDD" id="cd07493">
    <property type="entry name" value="Peptidases_S8_9"/>
    <property type="match status" value="1"/>
</dbReference>
<dbReference type="InterPro" id="IPR003343">
    <property type="entry name" value="Big_2"/>
</dbReference>
<proteinExistence type="inferred from homology"/>
<dbReference type="PANTHER" id="PTHR43806:SF67">
    <property type="entry name" value="EGF-LIKE DOMAIN-CONTAINING PROTEIN"/>
    <property type="match status" value="1"/>
</dbReference>
<dbReference type="PANTHER" id="PTHR43806">
    <property type="entry name" value="PEPTIDASE S8"/>
    <property type="match status" value="1"/>
</dbReference>
<feature type="domain" description="Peptidase S8/S53" evidence="6">
    <location>
        <begin position="266"/>
        <end position="531"/>
    </location>
</feature>
<dbReference type="GO" id="GO:0004252">
    <property type="term" value="F:serine-type endopeptidase activity"/>
    <property type="evidence" value="ECO:0007669"/>
    <property type="project" value="UniProtKB-UniRule"/>
</dbReference>
<feature type="domain" description="BIG2" evidence="7">
    <location>
        <begin position="35"/>
        <end position="86"/>
    </location>
</feature>
<feature type="active site" description="Charge relay system" evidence="5">
    <location>
        <position position="311"/>
    </location>
</feature>
<evidence type="ECO:0000313" key="8">
    <source>
        <dbReference type="EMBL" id="KXT42379.1"/>
    </source>
</evidence>
<feature type="active site" description="Charge relay system" evidence="5">
    <location>
        <position position="275"/>
    </location>
</feature>
<dbReference type="SUPFAM" id="SSF52743">
    <property type="entry name" value="Subtilisin-like"/>
    <property type="match status" value="1"/>
</dbReference>
<gene>
    <name evidence="8" type="ORF">HMPREF2531_04740</name>
</gene>
<evidence type="ECO:0000313" key="9">
    <source>
        <dbReference type="Proteomes" id="UP000070319"/>
    </source>
</evidence>
<reference evidence="8 9" key="1">
    <citation type="submission" date="2016-02" db="EMBL/GenBank/DDBJ databases">
        <authorList>
            <person name="Wen L."/>
            <person name="He K."/>
            <person name="Yang H."/>
        </authorList>
    </citation>
    <scope>NUCLEOTIDE SEQUENCE [LARGE SCALE GENOMIC DNA]</scope>
    <source>
        <strain evidence="8 9">KLE1704</strain>
    </source>
</reference>
<dbReference type="EMBL" id="LTDF01000166">
    <property type="protein sequence ID" value="KXT42379.1"/>
    <property type="molecule type" value="Genomic_DNA"/>
</dbReference>
<evidence type="ECO:0000259" key="6">
    <source>
        <dbReference type="Pfam" id="PF00082"/>
    </source>
</evidence>
<evidence type="ECO:0000256" key="5">
    <source>
        <dbReference type="PROSITE-ProRule" id="PRU01240"/>
    </source>
</evidence>
<accession>A0A139KT80</accession>
<evidence type="ECO:0000256" key="2">
    <source>
        <dbReference type="ARBA" id="ARBA00022670"/>
    </source>
</evidence>
<dbReference type="Gene3D" id="3.40.50.200">
    <property type="entry name" value="Peptidase S8/S53 domain"/>
    <property type="match status" value="1"/>
</dbReference>
<dbReference type="RefSeq" id="WP_061437973.1">
    <property type="nucleotide sequence ID" value="NZ_KQ968737.1"/>
</dbReference>
<dbReference type="GO" id="GO:0006508">
    <property type="term" value="P:proteolysis"/>
    <property type="evidence" value="ECO:0007669"/>
    <property type="project" value="UniProtKB-KW"/>
</dbReference>
<name>A0A139KT80_9BACE</name>
<dbReference type="PATRIC" id="fig|329854.7.peg.4811"/>
<organism evidence="8">
    <name type="scientific">Bacteroides intestinalis</name>
    <dbReference type="NCBI Taxonomy" id="329854"/>
    <lineage>
        <taxon>Bacteria</taxon>
        <taxon>Pseudomonadati</taxon>
        <taxon>Bacteroidota</taxon>
        <taxon>Bacteroidia</taxon>
        <taxon>Bacteroidales</taxon>
        <taxon>Bacteroidaceae</taxon>
        <taxon>Bacteroides</taxon>
    </lineage>
</organism>
<evidence type="ECO:0000256" key="3">
    <source>
        <dbReference type="ARBA" id="ARBA00022801"/>
    </source>
</evidence>
<keyword evidence="2 5" id="KW-0645">Protease</keyword>